<protein>
    <submittedName>
        <fullName evidence="2">Uncharacterized protein</fullName>
    </submittedName>
</protein>
<proteinExistence type="predicted"/>
<comment type="caution">
    <text evidence="2">The sequence shown here is derived from an EMBL/GenBank/DDBJ whole genome shotgun (WGS) entry which is preliminary data.</text>
</comment>
<accession>A0A937A790</accession>
<evidence type="ECO:0000313" key="3">
    <source>
        <dbReference type="Proteomes" id="UP000651057"/>
    </source>
</evidence>
<keyword evidence="1" id="KW-0472">Membrane</keyword>
<keyword evidence="3" id="KW-1185">Reference proteome</keyword>
<feature type="transmembrane region" description="Helical" evidence="1">
    <location>
        <begin position="62"/>
        <end position="83"/>
    </location>
</feature>
<dbReference type="EMBL" id="JAERQJ010000020">
    <property type="protein sequence ID" value="MBL0686150.1"/>
    <property type="molecule type" value="Genomic_DNA"/>
</dbReference>
<keyword evidence="1" id="KW-1133">Transmembrane helix</keyword>
<reference evidence="2" key="1">
    <citation type="submission" date="2021-01" db="EMBL/GenBank/DDBJ databases">
        <authorList>
            <person name="Zhong Y.L."/>
        </authorList>
    </citation>
    <scope>NUCLEOTIDE SEQUENCE</scope>
    <source>
        <strain evidence="2">KCTC 23302</strain>
    </source>
</reference>
<evidence type="ECO:0000256" key="1">
    <source>
        <dbReference type="SAM" id="Phobius"/>
    </source>
</evidence>
<keyword evidence="1" id="KW-0812">Transmembrane</keyword>
<dbReference type="RefSeq" id="WP_201924737.1">
    <property type="nucleotide sequence ID" value="NZ_BAABAX010000004.1"/>
</dbReference>
<name>A0A937A790_9FLAO</name>
<feature type="transmembrane region" description="Helical" evidence="1">
    <location>
        <begin position="12"/>
        <end position="29"/>
    </location>
</feature>
<dbReference type="Proteomes" id="UP000651057">
    <property type="component" value="Unassembled WGS sequence"/>
</dbReference>
<sequence length="116" mass="13364">MILDYSELLEKIISYLLTTTVIMCHFYTGPTIKNAIKNSLTTISDTIIYISKTREFRITSLIFIYTQFAIGTIAALFIGILAWLDAFSILNTILWFSLLFSANSFYCYQNYKLVNN</sequence>
<organism evidence="2 3">
    <name type="scientific">Aquimarina mytili</name>
    <dbReference type="NCBI Taxonomy" id="874423"/>
    <lineage>
        <taxon>Bacteria</taxon>
        <taxon>Pseudomonadati</taxon>
        <taxon>Bacteroidota</taxon>
        <taxon>Flavobacteriia</taxon>
        <taxon>Flavobacteriales</taxon>
        <taxon>Flavobacteriaceae</taxon>
        <taxon>Aquimarina</taxon>
    </lineage>
</organism>
<feature type="transmembrane region" description="Helical" evidence="1">
    <location>
        <begin position="89"/>
        <end position="108"/>
    </location>
</feature>
<dbReference type="AlphaFoldDB" id="A0A937A790"/>
<evidence type="ECO:0000313" key="2">
    <source>
        <dbReference type="EMBL" id="MBL0686150.1"/>
    </source>
</evidence>
<gene>
    <name evidence="2" type="ORF">JJQ60_21680</name>
</gene>